<dbReference type="AlphaFoldDB" id="A0AB38XPY2"/>
<gene>
    <name evidence="1" type="ORF">PIG85_01655</name>
</gene>
<accession>A0AB38XPY2</accession>
<name>A0AB38XPY2_9ACTO</name>
<proteinExistence type="predicted"/>
<dbReference type="EMBL" id="CP116394">
    <property type="protein sequence ID" value="WCE46376.1"/>
    <property type="molecule type" value="Genomic_DNA"/>
</dbReference>
<dbReference type="Proteomes" id="UP001211044">
    <property type="component" value="Chromosome"/>
</dbReference>
<dbReference type="KEGG" id="wne:PIG85_01655"/>
<dbReference type="InterPro" id="IPR027417">
    <property type="entry name" value="P-loop_NTPase"/>
</dbReference>
<evidence type="ECO:0000313" key="1">
    <source>
        <dbReference type="EMBL" id="WCE46376.1"/>
    </source>
</evidence>
<sequence>MSSQDAARKGRQRPRLEHYPAYFTTAGQDVADLAALAGLDLLDWQKYVLEKSLGEQKGGHWAASEVGLIVPRQNGKNVILEARELAGLFLLGENLLIHTAHEFKTAGEAFLSMKNRILSCPDLAEYVLGWEGDPDANIRGIRTAHGFEAIELKTGRRLKYATRTAGAGRGFTADFLALDEAYALTEEQQAAIFSTLAARSLQGSPQIWYTSSAGMPASTVLARLRERGMSKDGEDGLAYFEWSAADEADPEDKDTWALANPSLGYFISEGFVASEKNALDEEKFKRERLGIWAEEAEDPPVIAPSDWQACFDNASQIGQSVCFGVDIPPSRESAVIAAASLREDGMTHVEIVEQDYGTSWLPARLQELQAAYPTSKLVIDAGGAVGALEADLARFRVRANRVGGRDYGQACGLFFDLSGEHKLRHIGKEQLTDAVSAARIQPMGESLWKWKRKHSLADISPLVATSLAVLGAHRLLRKRKQGRRRLLVV</sequence>
<reference evidence="1" key="1">
    <citation type="submission" date="2023-01" db="EMBL/GenBank/DDBJ databases">
        <title>Comparative Genomic Analysis of the Clinically-Derived Winkia Strain NY0527 Provides Evidence into the Taxonomic Reassignment of Winkia neuii and Characterizes Their Virulence Traits.</title>
        <authorList>
            <person name="Cai X."/>
            <person name="Peng Y."/>
            <person name="Li M."/>
            <person name="Qiu Y."/>
            <person name="Wang Y."/>
            <person name="Xu L."/>
            <person name="Hou Q."/>
        </authorList>
    </citation>
    <scope>NUCLEOTIDE SEQUENCE</scope>
    <source>
        <strain evidence="1">NY0527</strain>
    </source>
</reference>
<dbReference type="RefSeq" id="WP_004806662.1">
    <property type="nucleotide sequence ID" value="NZ_CP116394.1"/>
</dbReference>
<evidence type="ECO:0000313" key="2">
    <source>
        <dbReference type="Proteomes" id="UP001211044"/>
    </source>
</evidence>
<protein>
    <submittedName>
        <fullName evidence="1">Terminase large subunit</fullName>
    </submittedName>
</protein>
<organism evidence="1 2">
    <name type="scientific">Winkia neuii subsp. anitrata</name>
    <dbReference type="NCBI Taxonomy" id="29318"/>
    <lineage>
        <taxon>Bacteria</taxon>
        <taxon>Bacillati</taxon>
        <taxon>Actinomycetota</taxon>
        <taxon>Actinomycetes</taxon>
        <taxon>Actinomycetales</taxon>
        <taxon>Actinomycetaceae</taxon>
        <taxon>Winkia</taxon>
    </lineage>
</organism>
<dbReference type="Gene3D" id="3.40.50.300">
    <property type="entry name" value="P-loop containing nucleotide triphosphate hydrolases"/>
    <property type="match status" value="1"/>
</dbReference>